<evidence type="ECO:0000259" key="9">
    <source>
        <dbReference type="Pfam" id="PF16822"/>
    </source>
</evidence>
<dbReference type="RefSeq" id="WP_217287501.1">
    <property type="nucleotide sequence ID" value="NZ_CP077683.1"/>
</dbReference>
<feature type="chain" id="PRO_5046680721" description="AlgX/AlgJ SGNH hydrolase-like domain-containing protein" evidence="8">
    <location>
        <begin position="24"/>
        <end position="648"/>
    </location>
</feature>
<evidence type="ECO:0000256" key="7">
    <source>
        <dbReference type="SAM" id="MobiDB-lite"/>
    </source>
</evidence>
<reference evidence="10 11" key="1">
    <citation type="submission" date="2021-06" db="EMBL/GenBank/DDBJ databases">
        <title>Gemonas diversity in paddy soil.</title>
        <authorList>
            <person name="Liu G."/>
        </authorList>
    </citation>
    <scope>NUCLEOTIDE SEQUENCE [LARGE SCALE GENOMIC DNA]</scope>
    <source>
        <strain evidence="10 11">RG2</strain>
    </source>
</reference>
<feature type="compositionally biased region" description="Basic and acidic residues" evidence="7">
    <location>
        <begin position="160"/>
        <end position="176"/>
    </location>
</feature>
<comment type="pathway">
    <text evidence="2">Glycan biosynthesis; alginate biosynthesis.</text>
</comment>
<protein>
    <recommendedName>
        <fullName evidence="9">AlgX/AlgJ SGNH hydrolase-like domain-containing protein</fullName>
    </recommendedName>
</protein>
<feature type="domain" description="AlgX/AlgJ SGNH hydrolase-like" evidence="9">
    <location>
        <begin position="248"/>
        <end position="449"/>
    </location>
</feature>
<keyword evidence="3" id="KW-0808">Transferase</keyword>
<feature type="signal peptide" evidence="8">
    <location>
        <begin position="1"/>
        <end position="23"/>
    </location>
</feature>
<evidence type="ECO:0000313" key="11">
    <source>
        <dbReference type="Proteomes" id="UP000683559"/>
    </source>
</evidence>
<keyword evidence="6" id="KW-0016">Alginate biosynthesis</keyword>
<proteinExistence type="predicted"/>
<keyword evidence="11" id="KW-1185">Reference proteome</keyword>
<comment type="subcellular location">
    <subcellularLocation>
        <location evidence="1">Periplasm</location>
    </subcellularLocation>
</comment>
<dbReference type="Pfam" id="PF16822">
    <property type="entry name" value="ALGX"/>
    <property type="match status" value="1"/>
</dbReference>
<sequence length="648" mass="71997">MTRHLLATALLVVVGLWCCLSYAADSATSVAAGQTVIEGVLTQVSKLPKAESNPYPDCYYTAVIEIKNILSGRSIPRKVVLVLPGFFARQYAPEAHFKTGDMVRATVVPFASMPDKVRQTQQADEVEDVDLEFFFPQRITATSALTSAEHQPSFAVKSPGKREAATGRKRDDNAARQRRERIKKDLEEINALLLAHGGDWNEWYKSVEKYRNEYWAQFQSNPGKWIGDSFFGIGELPLGTVYSPDFVRSLVAFKNYLSARNVDLIVLRVPYKGEITDDIFSALPKGEIPNPYLLRMYKELLEADVEIVTDIIPRAKASRFKFPLMYWYSDRPERHPAEGMAWVAAEAIAERVKRYDSIAATPPAKLHLKEVSTGMDLNSFLWATEKCNPFWPKGNSKFNSADYISFRGVYTDDDKPLGRRTGSESPILLVGSSFTEYPSLKLGGNITSYLAYLTGIVPDMLYRAGSDASIPRMLAREGDAFLEKRTVCIFPMVPMVTSNALDLPPVVDPAKAPRTAVASYQGDALNGVIKLRNATQDAIGAFSADGGLILKAREAKAREEAEFVLQLPKLDGFSFFILEIESQPGDAPTIKGIYSNQSDTVHKSYSQSERTDTLAFRVTSEKAVTLSLTNIRSDIPTKIIRITVFGVK</sequence>
<feature type="region of interest" description="Disordered" evidence="7">
    <location>
        <begin position="150"/>
        <end position="176"/>
    </location>
</feature>
<gene>
    <name evidence="10" type="ORF">KP001_21450</name>
</gene>
<evidence type="ECO:0000256" key="8">
    <source>
        <dbReference type="SAM" id="SignalP"/>
    </source>
</evidence>
<evidence type="ECO:0000256" key="4">
    <source>
        <dbReference type="ARBA" id="ARBA00022729"/>
    </source>
</evidence>
<name>A0ABX8LFY6_9BACT</name>
<evidence type="ECO:0000256" key="5">
    <source>
        <dbReference type="ARBA" id="ARBA00022764"/>
    </source>
</evidence>
<evidence type="ECO:0000313" key="10">
    <source>
        <dbReference type="EMBL" id="QXE90907.1"/>
    </source>
</evidence>
<organism evidence="10 11">
    <name type="scientific">Geomonas subterranea</name>
    <dbReference type="NCBI Taxonomy" id="2847989"/>
    <lineage>
        <taxon>Bacteria</taxon>
        <taxon>Pseudomonadati</taxon>
        <taxon>Thermodesulfobacteriota</taxon>
        <taxon>Desulfuromonadia</taxon>
        <taxon>Geobacterales</taxon>
        <taxon>Geobacteraceae</taxon>
        <taxon>Geomonas</taxon>
    </lineage>
</organism>
<evidence type="ECO:0000256" key="2">
    <source>
        <dbReference type="ARBA" id="ARBA00005182"/>
    </source>
</evidence>
<dbReference type="InterPro" id="IPR031811">
    <property type="entry name" value="ALGX/ALGJ_SGNH-like"/>
</dbReference>
<evidence type="ECO:0000256" key="1">
    <source>
        <dbReference type="ARBA" id="ARBA00004418"/>
    </source>
</evidence>
<keyword evidence="4 8" id="KW-0732">Signal</keyword>
<accession>A0ABX8LFY6</accession>
<evidence type="ECO:0000256" key="3">
    <source>
        <dbReference type="ARBA" id="ARBA00022679"/>
    </source>
</evidence>
<evidence type="ECO:0000256" key="6">
    <source>
        <dbReference type="ARBA" id="ARBA00022841"/>
    </source>
</evidence>
<dbReference type="Proteomes" id="UP000683559">
    <property type="component" value="Chromosome"/>
</dbReference>
<keyword evidence="5" id="KW-0574">Periplasm</keyword>
<dbReference type="EMBL" id="CP077683">
    <property type="protein sequence ID" value="QXE90907.1"/>
    <property type="molecule type" value="Genomic_DNA"/>
</dbReference>